<dbReference type="Pfam" id="PF00534">
    <property type="entry name" value="Glycos_transf_1"/>
    <property type="match status" value="1"/>
</dbReference>
<dbReference type="GO" id="GO:0006006">
    <property type="term" value="P:glucose metabolic process"/>
    <property type="evidence" value="ECO:0007669"/>
    <property type="project" value="UniProtKB-KW"/>
</dbReference>
<dbReference type="OrthoDB" id="443318at2759"/>
<dbReference type="SUPFAM" id="SSF53756">
    <property type="entry name" value="UDP-Glycosyltransferase/glycogen phosphorylase"/>
    <property type="match status" value="1"/>
</dbReference>
<feature type="domain" description="Glycosyl transferase family 1" evidence="8">
    <location>
        <begin position="499"/>
        <end position="676"/>
    </location>
</feature>
<dbReference type="RefSeq" id="XP_024327367.1">
    <property type="nucleotide sequence ID" value="XM_024465134.1"/>
</dbReference>
<dbReference type="AlphaFoldDB" id="A0A177ALE4"/>
<comment type="similarity">
    <text evidence="1">Belongs to the glycosyltransferase group 1 family. Glycosyltransferase 4 subfamily.</text>
</comment>
<dbReference type="VEuPathDB" id="FungiDB:GMDG_05186"/>
<dbReference type="Gene3D" id="3.40.50.2000">
    <property type="entry name" value="Glycogen Phosphorylase B"/>
    <property type="match status" value="2"/>
</dbReference>
<feature type="compositionally biased region" description="Polar residues" evidence="7">
    <location>
        <begin position="22"/>
        <end position="36"/>
    </location>
</feature>
<evidence type="ECO:0000256" key="5">
    <source>
        <dbReference type="ARBA" id="ARBA00022679"/>
    </source>
</evidence>
<evidence type="ECO:0000256" key="1">
    <source>
        <dbReference type="ARBA" id="ARBA00009481"/>
    </source>
</evidence>
<dbReference type="EMBL" id="KV441388">
    <property type="protein sequence ID" value="OAF62093.1"/>
    <property type="molecule type" value="Genomic_DNA"/>
</dbReference>
<feature type="domain" description="Trehalose synthase N-terminal" evidence="9">
    <location>
        <begin position="281"/>
        <end position="443"/>
    </location>
</feature>
<dbReference type="Pfam" id="PF21269">
    <property type="entry name" value="TreT_GT1"/>
    <property type="match status" value="1"/>
</dbReference>
<evidence type="ECO:0000256" key="7">
    <source>
        <dbReference type="SAM" id="MobiDB-lite"/>
    </source>
</evidence>
<protein>
    <submittedName>
        <fullName evidence="10">Uncharacterized protein</fullName>
    </submittedName>
</protein>
<sequence>MSKRSPPSEGVGGGLLKRALTPTGSNRPSRPSTPTQVWKHAAKKLQPVLKAMVALASNREFEKRPSQYRLQVAEKQHGAVTHTPLFVGISAAFTDEDPNVAVVAIALHDSVYLHDFTVHNVTLPTPRDNTDPIADFVIESLTIYEKKSLCKYIGGGLPVDLERVSPSLCSRLWSELDLVPLALWPDQEGSQNDMENFTFWKDRGVDEQADSMARKSITAFGPSLSPLLQVGYRGIVQIDAGFRAHMHMLEDYQKTCNAVTWDAMLHYATKLKEKKTKIAFFSSTPQGGGVALMRHALVRFARTVGVDLRWYVPKPKPGVFRVTKTIHNILQGVADPGVRISEEEKASVDGWITEHAERYWLCKNGPLRPPSEGGADIIIIDDPQMPSLIPLIKLLTPDRPVLYRSHIQIRSDLCDTAGTPQQDTWDHLWSKITQADMFISHPVPAFIPQNVPAEKVAYLPATTDWLDGLNKQLSDWDTQYYMHLYNQRAHGIRMAELGFPDRQYFVQIARFDPSKGIPIVLRAYVEFRALLAKKVGASSVKNAPQLLIVGNGSIDDPDGTLVHDQTMSYIEAHCPHLASSISVQRLETNDQLLNALLTNAHTVMQLSIREGFEVKVSEALKKGRPVIVSRVGGIQLQVQHERNGFLVEPGDWKDAAGCLLRLWTDHELYDRMSEVAARTVSDEVGTVGNALAWFYLATRLREGGVEGAGRWVNDLARGEIGAEYKEGENRLPREATLHGPSVGGKV</sequence>
<keyword evidence="5" id="KW-0808">Transferase</keyword>
<dbReference type="Proteomes" id="UP000077154">
    <property type="component" value="Unassembled WGS sequence"/>
</dbReference>
<evidence type="ECO:0000313" key="10">
    <source>
        <dbReference type="EMBL" id="OAF62093.1"/>
    </source>
</evidence>
<dbReference type="InterPro" id="IPR052078">
    <property type="entry name" value="Trehalose_Metab_GTase"/>
</dbReference>
<keyword evidence="3" id="KW-0313">Glucose metabolism</keyword>
<dbReference type="InterPro" id="IPR049438">
    <property type="entry name" value="TreT_GT1"/>
</dbReference>
<evidence type="ECO:0000256" key="4">
    <source>
        <dbReference type="ARBA" id="ARBA00022676"/>
    </source>
</evidence>
<dbReference type="GeneID" id="36284545"/>
<dbReference type="eggNOG" id="ENOG502QV2X">
    <property type="taxonomic scope" value="Eukaryota"/>
</dbReference>
<evidence type="ECO:0000259" key="9">
    <source>
        <dbReference type="Pfam" id="PF21269"/>
    </source>
</evidence>
<feature type="region of interest" description="Disordered" evidence="7">
    <location>
        <begin position="1"/>
        <end position="36"/>
    </location>
</feature>
<dbReference type="PANTHER" id="PTHR47779:SF1">
    <property type="entry name" value="SYNTHASE (CCG-9), PUTATIVE (AFU_ORTHOLOGUE AFUA_3G12100)-RELATED"/>
    <property type="match status" value="1"/>
</dbReference>
<reference evidence="10" key="1">
    <citation type="submission" date="2016-03" db="EMBL/GenBank/DDBJ databases">
        <title>Updated assembly of Pseudogymnoascus destructans, the fungus causing white-nose syndrome of bats.</title>
        <authorList>
            <person name="Palmer J.M."/>
            <person name="Drees K.P."/>
            <person name="Foster J.T."/>
            <person name="Lindner D.L."/>
        </authorList>
    </citation>
    <scope>NUCLEOTIDE SEQUENCE [LARGE SCALE GENOMIC DNA]</scope>
    <source>
        <strain evidence="10">20631-21</strain>
    </source>
</reference>
<comment type="subunit">
    <text evidence="2">Homodimer.</text>
</comment>
<dbReference type="PANTHER" id="PTHR47779">
    <property type="entry name" value="SYNTHASE (CCG-9), PUTATIVE (AFU_ORTHOLOGUE AFUA_3G12100)-RELATED"/>
    <property type="match status" value="1"/>
</dbReference>
<evidence type="ECO:0000256" key="3">
    <source>
        <dbReference type="ARBA" id="ARBA00022526"/>
    </source>
</evidence>
<gene>
    <name evidence="10" type="ORF">VC83_01456</name>
</gene>
<dbReference type="InterPro" id="IPR001296">
    <property type="entry name" value="Glyco_trans_1"/>
</dbReference>
<dbReference type="GO" id="GO:0016757">
    <property type="term" value="F:glycosyltransferase activity"/>
    <property type="evidence" value="ECO:0007669"/>
    <property type="project" value="UniProtKB-KW"/>
</dbReference>
<proteinExistence type="inferred from homology"/>
<keyword evidence="6" id="KW-0119">Carbohydrate metabolism</keyword>
<evidence type="ECO:0000256" key="2">
    <source>
        <dbReference type="ARBA" id="ARBA00011738"/>
    </source>
</evidence>
<name>A0A177ALE4_9PEZI</name>
<accession>A0A177ALE4</accession>
<keyword evidence="4" id="KW-0328">Glycosyltransferase</keyword>
<evidence type="ECO:0000256" key="6">
    <source>
        <dbReference type="ARBA" id="ARBA00023277"/>
    </source>
</evidence>
<evidence type="ECO:0000259" key="8">
    <source>
        <dbReference type="Pfam" id="PF00534"/>
    </source>
</evidence>
<organism evidence="10">
    <name type="scientific">Pseudogymnoascus destructans</name>
    <dbReference type="NCBI Taxonomy" id="655981"/>
    <lineage>
        <taxon>Eukaryota</taxon>
        <taxon>Fungi</taxon>
        <taxon>Dikarya</taxon>
        <taxon>Ascomycota</taxon>
        <taxon>Pezizomycotina</taxon>
        <taxon>Leotiomycetes</taxon>
        <taxon>Thelebolales</taxon>
        <taxon>Thelebolaceae</taxon>
        <taxon>Pseudogymnoascus</taxon>
    </lineage>
</organism>